<accession>A0ABW3H8C8</accession>
<evidence type="ECO:0000256" key="1">
    <source>
        <dbReference type="SAM" id="SignalP"/>
    </source>
</evidence>
<feature type="signal peptide" evidence="1">
    <location>
        <begin position="1"/>
        <end position="17"/>
    </location>
</feature>
<dbReference type="RefSeq" id="WP_264945396.1">
    <property type="nucleotide sequence ID" value="NZ_JAPDRA010000008.1"/>
</dbReference>
<gene>
    <name evidence="2" type="ORF">ACFQ1E_15540</name>
</gene>
<feature type="chain" id="PRO_5045300008" description="Secreted protein" evidence="1">
    <location>
        <begin position="18"/>
        <end position="185"/>
    </location>
</feature>
<evidence type="ECO:0008006" key="4">
    <source>
        <dbReference type="Google" id="ProtNLM"/>
    </source>
</evidence>
<keyword evidence="3" id="KW-1185">Reference proteome</keyword>
<evidence type="ECO:0000313" key="3">
    <source>
        <dbReference type="Proteomes" id="UP001596977"/>
    </source>
</evidence>
<proteinExistence type="predicted"/>
<evidence type="ECO:0000313" key="2">
    <source>
        <dbReference type="EMBL" id="MFD0947761.1"/>
    </source>
</evidence>
<keyword evidence="1" id="KW-0732">Signal</keyword>
<organism evidence="2 3">
    <name type="scientific">Sphingomonas canadensis</name>
    <dbReference type="NCBI Taxonomy" id="1219257"/>
    <lineage>
        <taxon>Bacteria</taxon>
        <taxon>Pseudomonadati</taxon>
        <taxon>Pseudomonadota</taxon>
        <taxon>Alphaproteobacteria</taxon>
        <taxon>Sphingomonadales</taxon>
        <taxon>Sphingomonadaceae</taxon>
        <taxon>Sphingomonas</taxon>
    </lineage>
</organism>
<reference evidence="3" key="1">
    <citation type="journal article" date="2019" name="Int. J. Syst. Evol. Microbiol.">
        <title>The Global Catalogue of Microorganisms (GCM) 10K type strain sequencing project: providing services to taxonomists for standard genome sequencing and annotation.</title>
        <authorList>
            <consortium name="The Broad Institute Genomics Platform"/>
            <consortium name="The Broad Institute Genome Sequencing Center for Infectious Disease"/>
            <person name="Wu L."/>
            <person name="Ma J."/>
        </authorList>
    </citation>
    <scope>NUCLEOTIDE SEQUENCE [LARGE SCALE GENOMIC DNA]</scope>
    <source>
        <strain evidence="3">CCUG 62982</strain>
    </source>
</reference>
<sequence>MKLFPIALALAAPLALAPLGAAAPVAAVDSAPGVAVAAKGRGLCKPGETVVFSCRSGTKTISVCGGTANGANYAQYRFGTAKKLELSYPASGTGTMQWARTGYSGGGEAQVSFTSGSHGYTVYSRTVRTNFDARGNMPEFSSGVLVRKDGKQIRDISCTPRDSGNVDADAAAKFMPEGEIVYPED</sequence>
<dbReference type="Proteomes" id="UP001596977">
    <property type="component" value="Unassembled WGS sequence"/>
</dbReference>
<comment type="caution">
    <text evidence="2">The sequence shown here is derived from an EMBL/GenBank/DDBJ whole genome shotgun (WGS) entry which is preliminary data.</text>
</comment>
<name>A0ABW3H8C8_9SPHN</name>
<dbReference type="EMBL" id="JBHTJG010000008">
    <property type="protein sequence ID" value="MFD0947761.1"/>
    <property type="molecule type" value="Genomic_DNA"/>
</dbReference>
<protein>
    <recommendedName>
        <fullName evidence="4">Secreted protein</fullName>
    </recommendedName>
</protein>